<feature type="transmembrane region" description="Helical" evidence="7">
    <location>
        <begin position="27"/>
        <end position="52"/>
    </location>
</feature>
<evidence type="ECO:0000256" key="1">
    <source>
        <dbReference type="ARBA" id="ARBA00004651"/>
    </source>
</evidence>
<proteinExistence type="predicted"/>
<gene>
    <name evidence="8" type="ORF">ACFPFM_39870</name>
</gene>
<dbReference type="PANTHER" id="PTHR23513:SF6">
    <property type="entry name" value="MAJOR FACILITATOR SUPERFAMILY ASSOCIATED DOMAIN-CONTAINING PROTEIN"/>
    <property type="match status" value="1"/>
</dbReference>
<reference evidence="9" key="1">
    <citation type="journal article" date="2019" name="Int. J. Syst. Evol. Microbiol.">
        <title>The Global Catalogue of Microorganisms (GCM) 10K type strain sequencing project: providing services to taxonomists for standard genome sequencing and annotation.</title>
        <authorList>
            <consortium name="The Broad Institute Genomics Platform"/>
            <consortium name="The Broad Institute Genome Sequencing Center for Infectious Disease"/>
            <person name="Wu L."/>
            <person name="Ma J."/>
        </authorList>
    </citation>
    <scope>NUCLEOTIDE SEQUENCE [LARGE SCALE GENOMIC DNA]</scope>
    <source>
        <strain evidence="9">KCTC 12848</strain>
    </source>
</reference>
<feature type="transmembrane region" description="Helical" evidence="7">
    <location>
        <begin position="92"/>
        <end position="116"/>
    </location>
</feature>
<keyword evidence="6 7" id="KW-0472">Membrane</keyword>
<keyword evidence="5 7" id="KW-1133">Transmembrane helix</keyword>
<comment type="caution">
    <text evidence="8">The sequence shown here is derived from an EMBL/GenBank/DDBJ whole genome shotgun (WGS) entry which is preliminary data.</text>
</comment>
<feature type="transmembrane region" description="Helical" evidence="7">
    <location>
        <begin position="298"/>
        <end position="316"/>
    </location>
</feature>
<evidence type="ECO:0000256" key="5">
    <source>
        <dbReference type="ARBA" id="ARBA00022989"/>
    </source>
</evidence>
<evidence type="ECO:0000313" key="9">
    <source>
        <dbReference type="Proteomes" id="UP001595833"/>
    </source>
</evidence>
<evidence type="ECO:0000313" key="8">
    <source>
        <dbReference type="EMBL" id="MFC5059909.1"/>
    </source>
</evidence>
<keyword evidence="9" id="KW-1185">Reference proteome</keyword>
<dbReference type="RefSeq" id="WP_344042466.1">
    <property type="nucleotide sequence ID" value="NZ_BAAAKE010000034.1"/>
</dbReference>
<dbReference type="Gene3D" id="1.20.1250.20">
    <property type="entry name" value="MFS general substrate transporter like domains"/>
    <property type="match status" value="1"/>
</dbReference>
<feature type="transmembrane region" description="Helical" evidence="7">
    <location>
        <begin position="271"/>
        <end position="291"/>
    </location>
</feature>
<name>A0ABV9YEW8_9PSEU</name>
<keyword evidence="2" id="KW-0813">Transport</keyword>
<evidence type="ECO:0000256" key="2">
    <source>
        <dbReference type="ARBA" id="ARBA00022448"/>
    </source>
</evidence>
<dbReference type="Proteomes" id="UP001595833">
    <property type="component" value="Unassembled WGS sequence"/>
</dbReference>
<dbReference type="CDD" id="cd06173">
    <property type="entry name" value="MFS_MefA_like"/>
    <property type="match status" value="1"/>
</dbReference>
<dbReference type="SUPFAM" id="SSF103473">
    <property type="entry name" value="MFS general substrate transporter"/>
    <property type="match status" value="1"/>
</dbReference>
<feature type="transmembrane region" description="Helical" evidence="7">
    <location>
        <begin position="236"/>
        <end position="259"/>
    </location>
</feature>
<feature type="transmembrane region" description="Helical" evidence="7">
    <location>
        <begin position="358"/>
        <end position="383"/>
    </location>
</feature>
<evidence type="ECO:0000256" key="6">
    <source>
        <dbReference type="ARBA" id="ARBA00023136"/>
    </source>
</evidence>
<evidence type="ECO:0000256" key="3">
    <source>
        <dbReference type="ARBA" id="ARBA00022475"/>
    </source>
</evidence>
<feature type="transmembrane region" description="Helical" evidence="7">
    <location>
        <begin position="389"/>
        <end position="409"/>
    </location>
</feature>
<keyword evidence="4 7" id="KW-0812">Transmembrane</keyword>
<dbReference type="Pfam" id="PF05977">
    <property type="entry name" value="MFS_3"/>
    <property type="match status" value="1"/>
</dbReference>
<accession>A0ABV9YEW8</accession>
<feature type="transmembrane region" description="Helical" evidence="7">
    <location>
        <begin position="58"/>
        <end position="80"/>
    </location>
</feature>
<keyword evidence="3" id="KW-1003">Cell membrane</keyword>
<comment type="subcellular location">
    <subcellularLocation>
        <location evidence="1">Cell membrane</location>
        <topology evidence="1">Multi-pass membrane protein</topology>
    </subcellularLocation>
</comment>
<feature type="transmembrane region" description="Helical" evidence="7">
    <location>
        <begin position="322"/>
        <end position="346"/>
    </location>
</feature>
<protein>
    <submittedName>
        <fullName evidence="8">MFS transporter</fullName>
    </submittedName>
</protein>
<dbReference type="EMBL" id="JBHSJB010000050">
    <property type="protein sequence ID" value="MFC5059909.1"/>
    <property type="molecule type" value="Genomic_DNA"/>
</dbReference>
<dbReference type="InterPro" id="IPR010290">
    <property type="entry name" value="TM_effector"/>
</dbReference>
<evidence type="ECO:0000256" key="7">
    <source>
        <dbReference type="SAM" id="Phobius"/>
    </source>
</evidence>
<feature type="transmembrane region" description="Helical" evidence="7">
    <location>
        <begin position="175"/>
        <end position="201"/>
    </location>
</feature>
<evidence type="ECO:0000256" key="4">
    <source>
        <dbReference type="ARBA" id="ARBA00022692"/>
    </source>
</evidence>
<dbReference type="InterPro" id="IPR036259">
    <property type="entry name" value="MFS_trans_sf"/>
</dbReference>
<organism evidence="8 9">
    <name type="scientific">Saccharothrix xinjiangensis</name>
    <dbReference type="NCBI Taxonomy" id="204798"/>
    <lineage>
        <taxon>Bacteria</taxon>
        <taxon>Bacillati</taxon>
        <taxon>Actinomycetota</taxon>
        <taxon>Actinomycetes</taxon>
        <taxon>Pseudonocardiales</taxon>
        <taxon>Pseudonocardiaceae</taxon>
        <taxon>Saccharothrix</taxon>
    </lineage>
</organism>
<dbReference type="PANTHER" id="PTHR23513">
    <property type="entry name" value="INTEGRAL MEMBRANE EFFLUX PROTEIN-RELATED"/>
    <property type="match status" value="1"/>
</dbReference>
<sequence length="426" mass="42992">MDVTTGGAATGPATAAPPLRRNRAFRLLWTGAGFSVLGARVSAVAYPLLLVWHGGSAVGAALVGFAALLPLLLVQLPAGALVDRLDRKRTMIWCDVLALVAVAGVVALLLAGHLWVPLLMAAAFLEGSAAITYRLAERAAVPNVVHPDHLMTALSRNEARGRAAGLVGQPVSAALFALVAWAPFLFTAVCHAVALTTLAPIRADFAAARARAARARLRSEIAEGVRWLLRQRFLRVALTLTAVTNVLFQVLSLSLVLIVREAGSSPVTVGLIGAAAGVGGVLGALSGSWFAARVPLGATVIGVFAVWAALMSSVALTANPVALGALFAGISFAGGLANVTAGLYQVRVTPDALQGRVGGVAALMTSGTNSLGALAAGFLLAGLGTTRTVLVAGAVMAGVAVLAAALPVVRRARITPAAAGGPADPA</sequence>